<dbReference type="SMART" id="SM00408">
    <property type="entry name" value="IGc2"/>
    <property type="match status" value="1"/>
</dbReference>
<dbReference type="Proteomes" id="UP000194236">
    <property type="component" value="Unassembled WGS sequence"/>
</dbReference>
<dbReference type="InterPro" id="IPR007110">
    <property type="entry name" value="Ig-like_dom"/>
</dbReference>
<keyword evidence="3" id="KW-0472">Membrane</keyword>
<evidence type="ECO:0000313" key="5">
    <source>
        <dbReference type="EMBL" id="OTF82921.1"/>
    </source>
</evidence>
<dbReference type="InterPro" id="IPR013783">
    <property type="entry name" value="Ig-like_fold"/>
</dbReference>
<keyword evidence="1" id="KW-0677">Repeat</keyword>
<accession>A0A1Y3BPM1</accession>
<comment type="caution">
    <text evidence="5">The sequence shown here is derived from an EMBL/GenBank/DDBJ whole genome shotgun (WGS) entry which is preliminary data.</text>
</comment>
<dbReference type="SUPFAM" id="SSF48726">
    <property type="entry name" value="Immunoglobulin"/>
    <property type="match status" value="2"/>
</dbReference>
<proteinExistence type="predicted"/>
<dbReference type="Pfam" id="PF07679">
    <property type="entry name" value="I-set"/>
    <property type="match status" value="2"/>
</dbReference>
<evidence type="ECO:0000256" key="1">
    <source>
        <dbReference type="ARBA" id="ARBA00022737"/>
    </source>
</evidence>
<feature type="domain" description="Ig-like" evidence="4">
    <location>
        <begin position="1"/>
        <end position="59"/>
    </location>
</feature>
<evidence type="ECO:0000313" key="6">
    <source>
        <dbReference type="Proteomes" id="UP000194236"/>
    </source>
</evidence>
<dbReference type="PANTHER" id="PTHR13817:SF73">
    <property type="entry name" value="FIBRONECTIN TYPE-III DOMAIN-CONTAINING PROTEIN"/>
    <property type="match status" value="1"/>
</dbReference>
<dbReference type="InterPro" id="IPR050964">
    <property type="entry name" value="Striated_Muscle_Regulatory"/>
</dbReference>
<dbReference type="InterPro" id="IPR003598">
    <property type="entry name" value="Ig_sub2"/>
</dbReference>
<dbReference type="InterPro" id="IPR013098">
    <property type="entry name" value="Ig_I-set"/>
</dbReference>
<protein>
    <submittedName>
        <fullName evidence="5">Immunoglobulin domain containing protein</fullName>
    </submittedName>
</protein>
<dbReference type="CDD" id="cd00096">
    <property type="entry name" value="Ig"/>
    <property type="match status" value="1"/>
</dbReference>
<dbReference type="PROSITE" id="PS50835">
    <property type="entry name" value="IG_LIKE"/>
    <property type="match status" value="2"/>
</dbReference>
<feature type="transmembrane region" description="Helical" evidence="3">
    <location>
        <begin position="152"/>
        <end position="173"/>
    </location>
</feature>
<dbReference type="InterPro" id="IPR003599">
    <property type="entry name" value="Ig_sub"/>
</dbReference>
<dbReference type="AlphaFoldDB" id="A0A1Y3BPM1"/>
<dbReference type="OrthoDB" id="6434169at2759"/>
<dbReference type="EMBL" id="MUJZ01006130">
    <property type="protein sequence ID" value="OTF82921.1"/>
    <property type="molecule type" value="Genomic_DNA"/>
</dbReference>
<dbReference type="Gene3D" id="2.60.40.10">
    <property type="entry name" value="Immunoglobulins"/>
    <property type="match status" value="2"/>
</dbReference>
<keyword evidence="3" id="KW-0812">Transmembrane</keyword>
<keyword evidence="6" id="KW-1185">Reference proteome</keyword>
<gene>
    <name evidence="5" type="ORF">BLA29_007020</name>
</gene>
<dbReference type="SMART" id="SM00409">
    <property type="entry name" value="IG"/>
    <property type="match status" value="2"/>
</dbReference>
<sequence length="178" mass="20282">STPIFFEWIKDDHRKLSASEYKIDNHDTTSSLAFKSLNPNDTGSYTCNAKNVYGSDSITTKLIILESPVLVKLYSQNEQTKGSALVLTCNIAKGSKPFRFQWFKNGVELSGGSRSMIETKDIFSLYTLRNIDFNDMGNYSCVVTNEFGFDKLSIQLTVTGLKIFTMFLFNVFWAKMWR</sequence>
<feature type="non-terminal residue" evidence="5">
    <location>
        <position position="1"/>
    </location>
</feature>
<evidence type="ECO:0000259" key="4">
    <source>
        <dbReference type="PROSITE" id="PS50835"/>
    </source>
</evidence>
<evidence type="ECO:0000256" key="3">
    <source>
        <dbReference type="SAM" id="Phobius"/>
    </source>
</evidence>
<keyword evidence="2" id="KW-0393">Immunoglobulin domain</keyword>
<keyword evidence="3" id="KW-1133">Transmembrane helix</keyword>
<dbReference type="FunFam" id="2.60.40.10:FF:000107">
    <property type="entry name" value="Myosin, light chain kinase a"/>
    <property type="match status" value="1"/>
</dbReference>
<evidence type="ECO:0000256" key="2">
    <source>
        <dbReference type="ARBA" id="ARBA00023319"/>
    </source>
</evidence>
<name>A0A1Y3BPM1_EURMA</name>
<feature type="domain" description="Ig-like" evidence="4">
    <location>
        <begin position="68"/>
        <end position="159"/>
    </location>
</feature>
<dbReference type="PANTHER" id="PTHR13817">
    <property type="entry name" value="TITIN"/>
    <property type="match status" value="1"/>
</dbReference>
<dbReference type="InterPro" id="IPR036179">
    <property type="entry name" value="Ig-like_dom_sf"/>
</dbReference>
<reference evidence="5 6" key="1">
    <citation type="submission" date="2017-03" db="EMBL/GenBank/DDBJ databases">
        <title>Genome Survey of Euroglyphus maynei.</title>
        <authorList>
            <person name="Arlian L.G."/>
            <person name="Morgan M.S."/>
            <person name="Rider S.D."/>
        </authorList>
    </citation>
    <scope>NUCLEOTIDE SEQUENCE [LARGE SCALE GENOMIC DNA]</scope>
    <source>
        <strain evidence="5">Arlian Lab</strain>
        <tissue evidence="5">Whole body</tissue>
    </source>
</reference>
<organism evidence="5 6">
    <name type="scientific">Euroglyphus maynei</name>
    <name type="common">Mayne's house dust mite</name>
    <dbReference type="NCBI Taxonomy" id="6958"/>
    <lineage>
        <taxon>Eukaryota</taxon>
        <taxon>Metazoa</taxon>
        <taxon>Ecdysozoa</taxon>
        <taxon>Arthropoda</taxon>
        <taxon>Chelicerata</taxon>
        <taxon>Arachnida</taxon>
        <taxon>Acari</taxon>
        <taxon>Acariformes</taxon>
        <taxon>Sarcoptiformes</taxon>
        <taxon>Astigmata</taxon>
        <taxon>Psoroptidia</taxon>
        <taxon>Analgoidea</taxon>
        <taxon>Pyroglyphidae</taxon>
        <taxon>Pyroglyphinae</taxon>
        <taxon>Euroglyphus</taxon>
    </lineage>
</organism>